<gene>
    <name evidence="6" type="ORF">QBC34DRAFT_294252</name>
</gene>
<name>A0AAV9GWC7_9PEZI</name>
<dbReference type="CDD" id="cd12148">
    <property type="entry name" value="fungal_TF_MHR"/>
    <property type="match status" value="1"/>
</dbReference>
<feature type="compositionally biased region" description="Basic and acidic residues" evidence="5">
    <location>
        <begin position="85"/>
        <end position="94"/>
    </location>
</feature>
<proteinExistence type="predicted"/>
<evidence type="ECO:0000256" key="5">
    <source>
        <dbReference type="SAM" id="MobiDB-lite"/>
    </source>
</evidence>
<dbReference type="PANTHER" id="PTHR47171">
    <property type="entry name" value="FARA-RELATED"/>
    <property type="match status" value="1"/>
</dbReference>
<sequence>MKRGFAQPVKFVDQDAAGLPVKRKQVHQACELCKRRKKRCEHAPDSDVEASDAAARLLQFQSLSSSGRSETGSPAATGSTAVASPEDRRQENDRAAPFLGDLNPEGVFVEATMTEVTNVVPVEADGDARIGIWGTSDADAVDKRPGTTMVSGTSVPVENVQRTPHLVLPGAGDTRSIIPVTDYMSFAKHAAEAFVQELAAVVRPRDTEWAAIRQIYMKRTYPIFPIFEERCLVGDMSHSPQPLIDLIKASVCLAAASDSDASQHLFLHKPVSGPWHRESKLVSYAEYSQTLVSFIKEGVRLLQTKESRSLVNKIRVMALTCIYWQPEPTARTEPLDFYGGLASMVHTYGIHLKEIVDQNKPNPEGIGRGDVGRLFRCLYALDRLTSALSGRPLMFHNYDLLKIPQSDKNDSPSFKLFMSIIMYLDKTIDLYRPHAKDDHIDLPVLERLILDAGAQYEPDGILATLEILYHTVCVLSVRMPRDRFKTSPQMDAVSGVTYSHLPPSILNARRSHSSDRIFDIIKERERYHLSPMPFVPYALALSLTVAYRKWRFSQTPMFRCRGKDNFRDILPLLADLGKVWTSARINSSLGDAVMAHVSQAERQSRAKGARSGRQDSRSTPEGRQLQRRAQKVDHRQQVHFQGVEDRDRPSLSQSNAPSANGSEIQLPLPDGPLSPPAPRRLPTEAADTGKVDLSDSFTSPHAANFSPSAPSFAGTSDETLASTGANEFLTDLDDSLFQSWDLMDTVDTCFGNNLDPGCPFTWPEYSNDFQGINPGSFVFQ</sequence>
<feature type="region of interest" description="Disordered" evidence="5">
    <location>
        <begin position="64"/>
        <end position="101"/>
    </location>
</feature>
<evidence type="ECO:0000313" key="7">
    <source>
        <dbReference type="Proteomes" id="UP001321760"/>
    </source>
</evidence>
<evidence type="ECO:0000256" key="3">
    <source>
        <dbReference type="ARBA" id="ARBA00023125"/>
    </source>
</evidence>
<accession>A0AAV9GWC7</accession>
<comment type="caution">
    <text evidence="6">The sequence shown here is derived from an EMBL/GenBank/DDBJ whole genome shotgun (WGS) entry which is preliminary data.</text>
</comment>
<dbReference type="EMBL" id="MU865925">
    <property type="protein sequence ID" value="KAK4452000.1"/>
    <property type="molecule type" value="Genomic_DNA"/>
</dbReference>
<evidence type="ECO:0000256" key="2">
    <source>
        <dbReference type="ARBA" id="ARBA00023015"/>
    </source>
</evidence>
<protein>
    <recommendedName>
        <fullName evidence="8">Transcription factor domain-containing protein</fullName>
    </recommendedName>
</protein>
<evidence type="ECO:0008006" key="8">
    <source>
        <dbReference type="Google" id="ProtNLM"/>
    </source>
</evidence>
<organism evidence="6 7">
    <name type="scientific">Podospora aff. communis PSN243</name>
    <dbReference type="NCBI Taxonomy" id="3040156"/>
    <lineage>
        <taxon>Eukaryota</taxon>
        <taxon>Fungi</taxon>
        <taxon>Dikarya</taxon>
        <taxon>Ascomycota</taxon>
        <taxon>Pezizomycotina</taxon>
        <taxon>Sordariomycetes</taxon>
        <taxon>Sordariomycetidae</taxon>
        <taxon>Sordariales</taxon>
        <taxon>Podosporaceae</taxon>
        <taxon>Podospora</taxon>
    </lineage>
</organism>
<evidence type="ECO:0000256" key="4">
    <source>
        <dbReference type="ARBA" id="ARBA00023163"/>
    </source>
</evidence>
<dbReference type="AlphaFoldDB" id="A0AAV9GWC7"/>
<dbReference type="Proteomes" id="UP001321760">
    <property type="component" value="Unassembled WGS sequence"/>
</dbReference>
<feature type="region of interest" description="Disordered" evidence="5">
    <location>
        <begin position="596"/>
        <end position="684"/>
    </location>
</feature>
<feature type="compositionally biased region" description="Basic and acidic residues" evidence="5">
    <location>
        <begin position="630"/>
        <end position="649"/>
    </location>
</feature>
<keyword evidence="7" id="KW-1185">Reference proteome</keyword>
<feature type="compositionally biased region" description="Pro residues" evidence="5">
    <location>
        <begin position="669"/>
        <end position="679"/>
    </location>
</feature>
<keyword evidence="4" id="KW-0804">Transcription</keyword>
<dbReference type="InterPro" id="IPR052073">
    <property type="entry name" value="Amide_Lactam_Regulators"/>
</dbReference>
<keyword evidence="3" id="KW-0238">DNA-binding</keyword>
<reference evidence="6" key="2">
    <citation type="submission" date="2023-05" db="EMBL/GenBank/DDBJ databases">
        <authorList>
            <consortium name="Lawrence Berkeley National Laboratory"/>
            <person name="Steindorff A."/>
            <person name="Hensen N."/>
            <person name="Bonometti L."/>
            <person name="Westerberg I."/>
            <person name="Brannstrom I.O."/>
            <person name="Guillou S."/>
            <person name="Cros-Aarteil S."/>
            <person name="Calhoun S."/>
            <person name="Haridas S."/>
            <person name="Kuo A."/>
            <person name="Mondo S."/>
            <person name="Pangilinan J."/>
            <person name="Riley R."/>
            <person name="Labutti K."/>
            <person name="Andreopoulos B."/>
            <person name="Lipzen A."/>
            <person name="Chen C."/>
            <person name="Yanf M."/>
            <person name="Daum C."/>
            <person name="Ng V."/>
            <person name="Clum A."/>
            <person name="Ohm R."/>
            <person name="Martin F."/>
            <person name="Silar P."/>
            <person name="Natvig D."/>
            <person name="Lalanne C."/>
            <person name="Gautier V."/>
            <person name="Ament-Velasquez S.L."/>
            <person name="Kruys A."/>
            <person name="Hutchinson M.I."/>
            <person name="Powell A.J."/>
            <person name="Barry K."/>
            <person name="Miller A.N."/>
            <person name="Grigoriev I.V."/>
            <person name="Debuchy R."/>
            <person name="Gladieux P."/>
            <person name="Thoren M.H."/>
            <person name="Johannesson H."/>
        </authorList>
    </citation>
    <scope>NUCLEOTIDE SEQUENCE</scope>
    <source>
        <strain evidence="6">PSN243</strain>
    </source>
</reference>
<feature type="compositionally biased region" description="Polar residues" evidence="5">
    <location>
        <begin position="650"/>
        <end position="663"/>
    </location>
</feature>
<dbReference type="PANTHER" id="PTHR47171:SF6">
    <property type="entry name" value="SPECIFIC TRANSCRIPTION FACTOR, PUTATIVE (AFU_ORTHOLOGUE AFUA_2G06130)-RELATED"/>
    <property type="match status" value="1"/>
</dbReference>
<keyword evidence="2" id="KW-0805">Transcription regulation</keyword>
<evidence type="ECO:0000256" key="1">
    <source>
        <dbReference type="ARBA" id="ARBA00022833"/>
    </source>
</evidence>
<keyword evidence="1" id="KW-0862">Zinc</keyword>
<feature type="compositionally biased region" description="Low complexity" evidence="5">
    <location>
        <begin position="64"/>
        <end position="73"/>
    </location>
</feature>
<reference evidence="6" key="1">
    <citation type="journal article" date="2023" name="Mol. Phylogenet. Evol.">
        <title>Genome-scale phylogeny and comparative genomics of the fungal order Sordariales.</title>
        <authorList>
            <person name="Hensen N."/>
            <person name="Bonometti L."/>
            <person name="Westerberg I."/>
            <person name="Brannstrom I.O."/>
            <person name="Guillou S."/>
            <person name="Cros-Aarteil S."/>
            <person name="Calhoun S."/>
            <person name="Haridas S."/>
            <person name="Kuo A."/>
            <person name="Mondo S."/>
            <person name="Pangilinan J."/>
            <person name="Riley R."/>
            <person name="LaButti K."/>
            <person name="Andreopoulos B."/>
            <person name="Lipzen A."/>
            <person name="Chen C."/>
            <person name="Yan M."/>
            <person name="Daum C."/>
            <person name="Ng V."/>
            <person name="Clum A."/>
            <person name="Steindorff A."/>
            <person name="Ohm R.A."/>
            <person name="Martin F."/>
            <person name="Silar P."/>
            <person name="Natvig D.O."/>
            <person name="Lalanne C."/>
            <person name="Gautier V."/>
            <person name="Ament-Velasquez S.L."/>
            <person name="Kruys A."/>
            <person name="Hutchinson M.I."/>
            <person name="Powell A.J."/>
            <person name="Barry K."/>
            <person name="Miller A.N."/>
            <person name="Grigoriev I.V."/>
            <person name="Debuchy R."/>
            <person name="Gladieux P."/>
            <person name="Hiltunen Thoren M."/>
            <person name="Johannesson H."/>
        </authorList>
    </citation>
    <scope>NUCLEOTIDE SEQUENCE</scope>
    <source>
        <strain evidence="6">PSN243</strain>
    </source>
</reference>
<dbReference type="GO" id="GO:0003677">
    <property type="term" value="F:DNA binding"/>
    <property type="evidence" value="ECO:0007669"/>
    <property type="project" value="UniProtKB-KW"/>
</dbReference>
<evidence type="ECO:0000313" key="6">
    <source>
        <dbReference type="EMBL" id="KAK4452000.1"/>
    </source>
</evidence>